<gene>
    <name evidence="2" type="ORF">PYX00_001163</name>
</gene>
<feature type="chain" id="PRO_5043464028" evidence="1">
    <location>
        <begin position="24"/>
        <end position="88"/>
    </location>
</feature>
<accession>A0AAW2IBB4</accession>
<dbReference type="EMBL" id="JARGDH010000001">
    <property type="protein sequence ID" value="KAL0279657.1"/>
    <property type="molecule type" value="Genomic_DNA"/>
</dbReference>
<dbReference type="AlphaFoldDB" id="A0AAW2IBB4"/>
<organism evidence="2">
    <name type="scientific">Menopon gallinae</name>
    <name type="common">poultry shaft louse</name>
    <dbReference type="NCBI Taxonomy" id="328185"/>
    <lineage>
        <taxon>Eukaryota</taxon>
        <taxon>Metazoa</taxon>
        <taxon>Ecdysozoa</taxon>
        <taxon>Arthropoda</taxon>
        <taxon>Hexapoda</taxon>
        <taxon>Insecta</taxon>
        <taxon>Pterygota</taxon>
        <taxon>Neoptera</taxon>
        <taxon>Paraneoptera</taxon>
        <taxon>Psocodea</taxon>
        <taxon>Troctomorpha</taxon>
        <taxon>Phthiraptera</taxon>
        <taxon>Amblycera</taxon>
        <taxon>Menoponidae</taxon>
        <taxon>Menopon</taxon>
    </lineage>
</organism>
<comment type="caution">
    <text evidence="2">The sequence shown here is derived from an EMBL/GenBank/DDBJ whole genome shotgun (WGS) entry which is preliminary data.</text>
</comment>
<feature type="signal peptide" evidence="1">
    <location>
        <begin position="1"/>
        <end position="23"/>
    </location>
</feature>
<keyword evidence="1" id="KW-0732">Signal</keyword>
<sequence length="88" mass="9915">MISMRCYLILVALSLIGITTVDCGIGLSPWQFFIGDRAELEKVIPIVFQPDEGMKLRKKFEKKYGVRGEKLVSSFGEGLELDTYQLPS</sequence>
<reference evidence="2" key="1">
    <citation type="journal article" date="2024" name="Gigascience">
        <title>Chromosome-level genome of the poultry shaft louse Menopon gallinae provides insight into the host-switching and adaptive evolution of parasitic lice.</title>
        <authorList>
            <person name="Xu Y."/>
            <person name="Ma L."/>
            <person name="Liu S."/>
            <person name="Liang Y."/>
            <person name="Liu Q."/>
            <person name="He Z."/>
            <person name="Tian L."/>
            <person name="Duan Y."/>
            <person name="Cai W."/>
            <person name="Li H."/>
            <person name="Song F."/>
        </authorList>
    </citation>
    <scope>NUCLEOTIDE SEQUENCE</scope>
    <source>
        <strain evidence="2">Cailab_2023a</strain>
    </source>
</reference>
<evidence type="ECO:0000256" key="1">
    <source>
        <dbReference type="SAM" id="SignalP"/>
    </source>
</evidence>
<protein>
    <submittedName>
        <fullName evidence="2">Uncharacterized protein</fullName>
    </submittedName>
</protein>
<evidence type="ECO:0000313" key="2">
    <source>
        <dbReference type="EMBL" id="KAL0279657.1"/>
    </source>
</evidence>
<proteinExistence type="predicted"/>
<name>A0AAW2IBB4_9NEOP</name>